<dbReference type="InterPro" id="IPR029044">
    <property type="entry name" value="Nucleotide-diphossugar_trans"/>
</dbReference>
<dbReference type="AlphaFoldDB" id="A0A6C2U5W1"/>
<comment type="similarity">
    <text evidence="1">Belongs to the glycosyltransferase 2 family. WaaE/KdtX subfamily.</text>
</comment>
<reference evidence="3 4" key="1">
    <citation type="submission" date="2019-04" db="EMBL/GenBank/DDBJ databases">
        <authorList>
            <person name="Van Vliet M D."/>
        </authorList>
    </citation>
    <scope>NUCLEOTIDE SEQUENCE [LARGE SCALE GENOMIC DNA]</scope>
    <source>
        <strain evidence="3 4">F1</strain>
    </source>
</reference>
<protein>
    <recommendedName>
        <fullName evidence="2">Glycosyltransferase 2-like domain-containing protein</fullName>
    </recommendedName>
</protein>
<name>A0A6C2U5W1_PONDE</name>
<dbReference type="Pfam" id="PF00535">
    <property type="entry name" value="Glycos_transf_2"/>
    <property type="match status" value="1"/>
</dbReference>
<evidence type="ECO:0000256" key="1">
    <source>
        <dbReference type="ARBA" id="ARBA00038494"/>
    </source>
</evidence>
<dbReference type="PANTHER" id="PTHR43630">
    <property type="entry name" value="POLY-BETA-1,6-N-ACETYL-D-GLUCOSAMINE SYNTHASE"/>
    <property type="match status" value="1"/>
</dbReference>
<dbReference type="RefSeq" id="WP_136080438.1">
    <property type="nucleotide sequence ID" value="NZ_CAAHFG010000002.1"/>
</dbReference>
<keyword evidence="4" id="KW-1185">Reference proteome</keyword>
<dbReference type="CDD" id="cd02511">
    <property type="entry name" value="Beta4Glucosyltransferase"/>
    <property type="match status" value="1"/>
</dbReference>
<dbReference type="InterPro" id="IPR001173">
    <property type="entry name" value="Glyco_trans_2-like"/>
</dbReference>
<organism evidence="3 4">
    <name type="scientific">Pontiella desulfatans</name>
    <dbReference type="NCBI Taxonomy" id="2750659"/>
    <lineage>
        <taxon>Bacteria</taxon>
        <taxon>Pseudomonadati</taxon>
        <taxon>Kiritimatiellota</taxon>
        <taxon>Kiritimatiellia</taxon>
        <taxon>Kiritimatiellales</taxon>
        <taxon>Pontiellaceae</taxon>
        <taxon>Pontiella</taxon>
    </lineage>
</organism>
<sequence length="279" mass="32617">MAGVSVLILTKNEETNIERCIDSVSWSDDIVVYDSLSDDRTVELAEKLGARVVKRKFDNWSAHQNWGVENIDFKHPWVYYTDADETCDDQLRAELQNLPETGEGFSAFQVRRKDYFMGRWLKRSQLYPTWITRVFRPDKIRYERLVNPVAVVDGATGKLEGHIIHYPFSHGVGHWFDRHNKYSQMEATDLVEEVAAKVGFGDFFSRDAATKRRALKTMAYRMPGRPVLMFGYLYFFRLGLLDGLPGLRYSIMRSMYEYMIDLKVAEIRYKEQMNEGEML</sequence>
<dbReference type="EMBL" id="CAAHFG010000002">
    <property type="protein sequence ID" value="VGO14814.1"/>
    <property type="molecule type" value="Genomic_DNA"/>
</dbReference>
<dbReference type="SUPFAM" id="SSF53448">
    <property type="entry name" value="Nucleotide-diphospho-sugar transferases"/>
    <property type="match status" value="1"/>
</dbReference>
<dbReference type="PANTHER" id="PTHR43630:SF2">
    <property type="entry name" value="GLYCOSYLTRANSFERASE"/>
    <property type="match status" value="1"/>
</dbReference>
<evidence type="ECO:0000259" key="2">
    <source>
        <dbReference type="Pfam" id="PF00535"/>
    </source>
</evidence>
<dbReference type="Gene3D" id="3.90.550.10">
    <property type="entry name" value="Spore Coat Polysaccharide Biosynthesis Protein SpsA, Chain A"/>
    <property type="match status" value="1"/>
</dbReference>
<evidence type="ECO:0000313" key="3">
    <source>
        <dbReference type="EMBL" id="VGO14814.1"/>
    </source>
</evidence>
<accession>A0A6C2U5W1</accession>
<gene>
    <name evidence="3" type="ORF">PDESU_03383</name>
</gene>
<dbReference type="Proteomes" id="UP000366872">
    <property type="component" value="Unassembled WGS sequence"/>
</dbReference>
<feature type="domain" description="Glycosyltransferase 2-like" evidence="2">
    <location>
        <begin position="5"/>
        <end position="154"/>
    </location>
</feature>
<evidence type="ECO:0000313" key="4">
    <source>
        <dbReference type="Proteomes" id="UP000366872"/>
    </source>
</evidence>
<proteinExistence type="inferred from homology"/>